<gene>
    <name evidence="2" type="ORF">GJV76_11365</name>
</gene>
<feature type="chain" id="PRO_5026330447" evidence="1">
    <location>
        <begin position="23"/>
        <end position="389"/>
    </location>
</feature>
<dbReference type="OrthoDB" id="1409865at2"/>
<dbReference type="AlphaFoldDB" id="A0A6I3LGP1"/>
<evidence type="ECO:0000313" key="2">
    <source>
        <dbReference type="EMBL" id="MTG98719.1"/>
    </source>
</evidence>
<dbReference type="Proteomes" id="UP000438760">
    <property type="component" value="Unassembled WGS sequence"/>
</dbReference>
<name>A0A6I3LGP1_9FLAO</name>
<reference evidence="2 3" key="1">
    <citation type="submission" date="2019-11" db="EMBL/GenBank/DDBJ databases">
        <title>Genome of Strain BIT-d1.</title>
        <authorList>
            <person name="Yang Y."/>
        </authorList>
    </citation>
    <scope>NUCLEOTIDE SEQUENCE [LARGE SCALE GENOMIC DNA]</scope>
    <source>
        <strain evidence="2 3">BIT-d1</strain>
    </source>
</reference>
<accession>A0A6I3LGP1</accession>
<keyword evidence="1" id="KW-0732">Signal</keyword>
<evidence type="ECO:0000313" key="3">
    <source>
        <dbReference type="Proteomes" id="UP000438760"/>
    </source>
</evidence>
<sequence>MKNIINTSFLLICTLLFLTACSSDDSNSVEELKKFSIVVKGQDKSGTLTDYSSFTYSVYNQNTSESIKGNLDQKGLATIELQVGNYDFNLESPEIGFGFLGNVSINKSESIVIDIELVKPTYQGLIISELFTSGEGAEDEYGEYVELADQYVVIYNNSDKVKYLDGLSYGITEHWNKFPYNATTQQAMDEKSVLAAIVYTFPGTGTDYPIAPGQEVVLARSARDFSEKGKNKAAADLSGADFEIVMPSNDTDNPKVPNMIVNGTTHADMLGYGVGYSPAFLFRQQGDLKSFLSENSIVVESMYGSKPVFKIPVDIIVDGVETGQVNQVKYKSLLNEIDRGYVTVSDTGTREVYVRRIKQNQSSRKVYMDTNNSSEDFEIRVGQRNFPAK</sequence>
<organism evidence="2 3">
    <name type="scientific">Myroides albus</name>
    <dbReference type="NCBI Taxonomy" id="2562892"/>
    <lineage>
        <taxon>Bacteria</taxon>
        <taxon>Pseudomonadati</taxon>
        <taxon>Bacteroidota</taxon>
        <taxon>Flavobacteriia</taxon>
        <taxon>Flavobacteriales</taxon>
        <taxon>Flavobacteriaceae</taxon>
        <taxon>Myroides</taxon>
    </lineage>
</organism>
<feature type="signal peptide" evidence="1">
    <location>
        <begin position="1"/>
        <end position="22"/>
    </location>
</feature>
<dbReference type="RefSeq" id="WP_155092741.1">
    <property type="nucleotide sequence ID" value="NZ_CP102754.1"/>
</dbReference>
<evidence type="ECO:0000256" key="1">
    <source>
        <dbReference type="SAM" id="SignalP"/>
    </source>
</evidence>
<dbReference type="PROSITE" id="PS51257">
    <property type="entry name" value="PROKAR_LIPOPROTEIN"/>
    <property type="match status" value="1"/>
</dbReference>
<keyword evidence="3" id="KW-1185">Reference proteome</keyword>
<comment type="caution">
    <text evidence="2">The sequence shown here is derived from an EMBL/GenBank/DDBJ whole genome shotgun (WGS) entry which is preliminary data.</text>
</comment>
<dbReference type="Pfam" id="PF16215">
    <property type="entry name" value="DUF4876"/>
    <property type="match status" value="1"/>
</dbReference>
<dbReference type="EMBL" id="WMJX01000027">
    <property type="protein sequence ID" value="MTG98719.1"/>
    <property type="molecule type" value="Genomic_DNA"/>
</dbReference>
<dbReference type="InterPro" id="IPR032627">
    <property type="entry name" value="DUF4876"/>
</dbReference>
<proteinExistence type="predicted"/>
<protein>
    <submittedName>
        <fullName evidence="2">DUF4876 domain-containing protein</fullName>
    </submittedName>
</protein>